<keyword evidence="7" id="KW-0479">Metal-binding</keyword>
<dbReference type="Gene3D" id="2.70.210.12">
    <property type="entry name" value="GTP1/OBG domain"/>
    <property type="match status" value="1"/>
</dbReference>
<dbReference type="AlphaFoldDB" id="A0A2Z4FLP0"/>
<feature type="binding site" evidence="7">
    <location>
        <position position="172"/>
    </location>
    <ligand>
        <name>Mg(2+)</name>
        <dbReference type="ChEBI" id="CHEBI:18420"/>
    </ligand>
</feature>
<dbReference type="GO" id="GO:0000287">
    <property type="term" value="F:magnesium ion binding"/>
    <property type="evidence" value="ECO:0007669"/>
    <property type="project" value="InterPro"/>
</dbReference>
<evidence type="ECO:0000256" key="1">
    <source>
        <dbReference type="ARBA" id="ARBA00007699"/>
    </source>
</evidence>
<dbReference type="InterPro" id="IPR045086">
    <property type="entry name" value="OBG_GTPase"/>
</dbReference>
<dbReference type="OrthoDB" id="9807318at2"/>
<dbReference type="FunFam" id="2.70.210.12:FF:000001">
    <property type="entry name" value="GTPase Obg"/>
    <property type="match status" value="1"/>
</dbReference>
<keyword evidence="9" id="KW-1185">Reference proteome</keyword>
<keyword evidence="4 7" id="KW-0378">Hydrolase</keyword>
<dbReference type="PANTHER" id="PTHR11702">
    <property type="entry name" value="DEVELOPMENTALLY REGULATED GTP-BINDING PROTEIN-RELATED"/>
    <property type="match status" value="1"/>
</dbReference>
<dbReference type="InterPro" id="IPR031167">
    <property type="entry name" value="G_OBG"/>
</dbReference>
<gene>
    <name evidence="7" type="primary">obg</name>
    <name evidence="8" type="ORF">DN745_11335</name>
</gene>
<dbReference type="EMBL" id="CP030032">
    <property type="protein sequence ID" value="AWV89899.1"/>
    <property type="molecule type" value="Genomic_DNA"/>
</dbReference>
<feature type="binding site" evidence="7">
    <location>
        <begin position="287"/>
        <end position="290"/>
    </location>
    <ligand>
        <name>GTP</name>
        <dbReference type="ChEBI" id="CHEBI:37565"/>
    </ligand>
</feature>
<dbReference type="KEGG" id="bsed:DN745_11335"/>
<evidence type="ECO:0000256" key="5">
    <source>
        <dbReference type="ARBA" id="ARBA00022842"/>
    </source>
</evidence>
<sequence length="351" mass="37696">MFVDEATIEIHAGRGGDGCSSFRREKYVARGGPDGGDGGKGGDVVFVASNNQHTLSDFRHKRSLKAENGRPGEGRQCTGAGGADKVIPIPVGTLIYDADTGELIADMVEVGQRVVAARGGDGGRGNMNFKTSTNRAPRKCTPGYPGVSLTLNLQLKLIADVGLVGFPSVGKSTLIATVSSARPRVAAYPFTTLVPNLGVVNWNPLEEFTIADIPGLIEGAHEGKGLGVQFLKHIERTNLIVHVLEVLPETEAEASGRDPVKDFEVIRGELAGYNPALLDLPELVCLNKIDLPYVAEREEELRAYFEDELGLPFIAISAATHTNIDELKKMLGHAVKQGEFDAVNDTPWWEE</sequence>
<keyword evidence="5 7" id="KW-0460">Magnesium</keyword>
<keyword evidence="2 7" id="KW-0963">Cytoplasm</keyword>
<dbReference type="HAMAP" id="MF_01454">
    <property type="entry name" value="GTPase_Obg"/>
    <property type="match status" value="1"/>
</dbReference>
<comment type="subunit">
    <text evidence="7">Monomer.</text>
</comment>
<feature type="binding site" evidence="7">
    <location>
        <begin position="165"/>
        <end position="172"/>
    </location>
    <ligand>
        <name>GTP</name>
        <dbReference type="ChEBI" id="CHEBI:37565"/>
    </ligand>
</feature>
<comment type="function">
    <text evidence="7">An essential GTPase which binds GTP, GDP and possibly (p)ppGpp with moderate affinity, with high nucleotide exchange rates and a fairly low GTP hydrolysis rate. Plays a role in control of the cell cycle, stress response, ribosome biogenesis and in those bacteria that undergo differentiation, in morphogenesis control.</text>
</comment>
<dbReference type="InterPro" id="IPR027417">
    <property type="entry name" value="P-loop_NTPase"/>
</dbReference>
<evidence type="ECO:0000256" key="4">
    <source>
        <dbReference type="ARBA" id="ARBA00022801"/>
    </source>
</evidence>
<dbReference type="PROSITE" id="PS00905">
    <property type="entry name" value="GTP1_OBG"/>
    <property type="match status" value="1"/>
</dbReference>
<feature type="binding site" evidence="7">
    <location>
        <begin position="190"/>
        <end position="194"/>
    </location>
    <ligand>
        <name>GTP</name>
        <dbReference type="ChEBI" id="CHEBI:37565"/>
    </ligand>
</feature>
<dbReference type="CDD" id="cd01898">
    <property type="entry name" value="Obg"/>
    <property type="match status" value="1"/>
</dbReference>
<dbReference type="GO" id="GO:0003924">
    <property type="term" value="F:GTPase activity"/>
    <property type="evidence" value="ECO:0007669"/>
    <property type="project" value="UniProtKB-UniRule"/>
</dbReference>
<evidence type="ECO:0000256" key="2">
    <source>
        <dbReference type="ARBA" id="ARBA00022490"/>
    </source>
</evidence>
<reference evidence="8 9" key="1">
    <citation type="submission" date="2018-06" db="EMBL/GenBank/DDBJ databases">
        <title>Lujinxingia sediminis gen. nov. sp. nov., a new facultative anaerobic member of the class Deltaproteobacteria, and proposal of Lujinxingaceae fam. nov.</title>
        <authorList>
            <person name="Guo L.-Y."/>
            <person name="Li C.-M."/>
            <person name="Wang S."/>
            <person name="Du Z.-J."/>
        </authorList>
    </citation>
    <scope>NUCLEOTIDE SEQUENCE [LARGE SCALE GENOMIC DNA]</scope>
    <source>
        <strain evidence="8 9">FA350</strain>
    </source>
</reference>
<evidence type="ECO:0000313" key="9">
    <source>
        <dbReference type="Proteomes" id="UP000249799"/>
    </source>
</evidence>
<dbReference type="SUPFAM" id="SSF82051">
    <property type="entry name" value="Obg GTP-binding protein N-terminal domain"/>
    <property type="match status" value="1"/>
</dbReference>
<dbReference type="NCBIfam" id="NF008955">
    <property type="entry name" value="PRK12297.1"/>
    <property type="match status" value="1"/>
</dbReference>
<dbReference type="SUPFAM" id="SSF52540">
    <property type="entry name" value="P-loop containing nucleoside triphosphate hydrolases"/>
    <property type="match status" value="1"/>
</dbReference>
<dbReference type="NCBIfam" id="TIGR02729">
    <property type="entry name" value="Obg_CgtA"/>
    <property type="match status" value="1"/>
</dbReference>
<comment type="similarity">
    <text evidence="1 7">Belongs to the TRAFAC class OBG-HflX-like GTPase superfamily. OBG GTPase family.</text>
</comment>
<evidence type="ECO:0000256" key="6">
    <source>
        <dbReference type="ARBA" id="ARBA00023134"/>
    </source>
</evidence>
<name>A0A2Z4FLP0_9DELT</name>
<protein>
    <recommendedName>
        <fullName evidence="7">GTPase Obg</fullName>
        <ecNumber evidence="7">3.6.5.-</ecNumber>
    </recommendedName>
    <alternativeName>
        <fullName evidence="7">GTP-binding protein Obg</fullName>
    </alternativeName>
</protein>
<dbReference type="PRINTS" id="PR00326">
    <property type="entry name" value="GTP1OBG"/>
</dbReference>
<dbReference type="Proteomes" id="UP000249799">
    <property type="component" value="Chromosome"/>
</dbReference>
<dbReference type="InterPro" id="IPR006074">
    <property type="entry name" value="GTP1-OBG_CS"/>
</dbReference>
<dbReference type="Pfam" id="PF01926">
    <property type="entry name" value="MMR_HSR1"/>
    <property type="match status" value="1"/>
</dbReference>
<dbReference type="Pfam" id="PF01018">
    <property type="entry name" value="GTP1_OBG"/>
    <property type="match status" value="1"/>
</dbReference>
<comment type="subcellular location">
    <subcellularLocation>
        <location evidence="7">Cytoplasm</location>
    </subcellularLocation>
</comment>
<dbReference type="PROSITE" id="PS51710">
    <property type="entry name" value="G_OBG"/>
    <property type="match status" value="1"/>
</dbReference>
<dbReference type="NCBIfam" id="NF008956">
    <property type="entry name" value="PRK12299.1"/>
    <property type="match status" value="1"/>
</dbReference>
<comment type="cofactor">
    <cofactor evidence="7">
        <name>Mg(2+)</name>
        <dbReference type="ChEBI" id="CHEBI:18420"/>
    </cofactor>
</comment>
<dbReference type="GO" id="GO:0005737">
    <property type="term" value="C:cytoplasm"/>
    <property type="evidence" value="ECO:0007669"/>
    <property type="project" value="UniProtKB-SubCell"/>
</dbReference>
<feature type="binding site" evidence="7">
    <location>
        <begin position="317"/>
        <end position="319"/>
    </location>
    <ligand>
        <name>GTP</name>
        <dbReference type="ChEBI" id="CHEBI:37565"/>
    </ligand>
</feature>
<dbReference type="InterPro" id="IPR006073">
    <property type="entry name" value="GTP-bd"/>
</dbReference>
<accession>A0A2Z4FLP0</accession>
<organism evidence="8 9">
    <name type="scientific">Bradymonas sediminis</name>
    <dbReference type="NCBI Taxonomy" id="1548548"/>
    <lineage>
        <taxon>Bacteria</taxon>
        <taxon>Deltaproteobacteria</taxon>
        <taxon>Bradymonadales</taxon>
        <taxon>Bradymonadaceae</taxon>
        <taxon>Bradymonas</taxon>
    </lineage>
</organism>
<dbReference type="PANTHER" id="PTHR11702:SF31">
    <property type="entry name" value="MITOCHONDRIAL RIBOSOME-ASSOCIATED GTPASE 2"/>
    <property type="match status" value="1"/>
</dbReference>
<dbReference type="RefSeq" id="WP_111334919.1">
    <property type="nucleotide sequence ID" value="NZ_CP030032.1"/>
</dbReference>
<dbReference type="InterPro" id="IPR006169">
    <property type="entry name" value="GTP1_OBG_dom"/>
</dbReference>
<dbReference type="GO" id="GO:0005525">
    <property type="term" value="F:GTP binding"/>
    <property type="evidence" value="ECO:0007669"/>
    <property type="project" value="UniProtKB-UniRule"/>
</dbReference>
<dbReference type="InterPro" id="IPR036726">
    <property type="entry name" value="GTP1_OBG_dom_sf"/>
</dbReference>
<dbReference type="EC" id="3.6.5.-" evidence="7"/>
<dbReference type="PROSITE" id="PS51883">
    <property type="entry name" value="OBG"/>
    <property type="match status" value="1"/>
</dbReference>
<dbReference type="GO" id="GO:0042254">
    <property type="term" value="P:ribosome biogenesis"/>
    <property type="evidence" value="ECO:0007669"/>
    <property type="project" value="UniProtKB-UniRule"/>
</dbReference>
<proteinExistence type="inferred from homology"/>
<feature type="binding site" evidence="7">
    <location>
        <position position="192"/>
    </location>
    <ligand>
        <name>Mg(2+)</name>
        <dbReference type="ChEBI" id="CHEBI:18420"/>
    </ligand>
</feature>
<keyword evidence="6 7" id="KW-0342">GTP-binding</keyword>
<dbReference type="PIRSF" id="PIRSF002401">
    <property type="entry name" value="GTP_bd_Obg/CgtA"/>
    <property type="match status" value="1"/>
</dbReference>
<feature type="binding site" evidence="7">
    <location>
        <begin position="212"/>
        <end position="215"/>
    </location>
    <ligand>
        <name>GTP</name>
        <dbReference type="ChEBI" id="CHEBI:37565"/>
    </ligand>
</feature>
<evidence type="ECO:0000313" key="8">
    <source>
        <dbReference type="EMBL" id="AWV89899.1"/>
    </source>
</evidence>
<dbReference type="InterPro" id="IPR014100">
    <property type="entry name" value="GTP-bd_Obg/CgtA"/>
</dbReference>
<evidence type="ECO:0000256" key="7">
    <source>
        <dbReference type="HAMAP-Rule" id="MF_01454"/>
    </source>
</evidence>
<dbReference type="Gene3D" id="3.40.50.300">
    <property type="entry name" value="P-loop containing nucleotide triphosphate hydrolases"/>
    <property type="match status" value="1"/>
</dbReference>
<keyword evidence="3 7" id="KW-0547">Nucleotide-binding</keyword>
<evidence type="ECO:0000256" key="3">
    <source>
        <dbReference type="ARBA" id="ARBA00022741"/>
    </source>
</evidence>